<protein>
    <submittedName>
        <fullName evidence="1">Uncharacterized protein</fullName>
    </submittedName>
</protein>
<comment type="caution">
    <text evidence="1">The sequence shown here is derived from an EMBL/GenBank/DDBJ whole genome shotgun (WGS) entry which is preliminary data.</text>
</comment>
<reference evidence="1 2" key="1">
    <citation type="journal article" date="2019" name="Genome Biol. Evol.">
        <title>Insights into the evolution of the New World diploid cottons (Gossypium, subgenus Houzingenia) based on genome sequencing.</title>
        <authorList>
            <person name="Grover C.E."/>
            <person name="Arick M.A. 2nd"/>
            <person name="Thrash A."/>
            <person name="Conover J.L."/>
            <person name="Sanders W.S."/>
            <person name="Peterson D.G."/>
            <person name="Frelichowski J.E."/>
            <person name="Scheffler J.A."/>
            <person name="Scheffler B.E."/>
            <person name="Wendel J.F."/>
        </authorList>
    </citation>
    <scope>NUCLEOTIDE SEQUENCE [LARGE SCALE GENOMIC DNA]</scope>
    <source>
        <strain evidence="1">185</strain>
        <tissue evidence="1">Leaf</tissue>
    </source>
</reference>
<sequence>KQDRLLRIQRSGQGLSLVVDSILLRKGNSVAHALAKKGLMTLECCFWVEDASMEAKELADADHRFQKPS</sequence>
<evidence type="ECO:0000313" key="2">
    <source>
        <dbReference type="Proteomes" id="UP000593577"/>
    </source>
</evidence>
<dbReference type="AlphaFoldDB" id="A0A7J8Y0H6"/>
<feature type="non-terminal residue" evidence="1">
    <location>
        <position position="1"/>
    </location>
</feature>
<name>A0A7J8Y0H6_GOSAI</name>
<gene>
    <name evidence="1" type="ORF">Goari_010087</name>
</gene>
<dbReference type="EMBL" id="JABFAA010000009">
    <property type="protein sequence ID" value="MBA0692534.1"/>
    <property type="molecule type" value="Genomic_DNA"/>
</dbReference>
<accession>A0A7J8Y0H6</accession>
<dbReference type="Proteomes" id="UP000593577">
    <property type="component" value="Unassembled WGS sequence"/>
</dbReference>
<proteinExistence type="predicted"/>
<evidence type="ECO:0000313" key="1">
    <source>
        <dbReference type="EMBL" id="MBA0692534.1"/>
    </source>
</evidence>
<keyword evidence="2" id="KW-1185">Reference proteome</keyword>
<organism evidence="1 2">
    <name type="scientific">Gossypium aridum</name>
    <name type="common">American cotton</name>
    <name type="synonym">Erioxylum aridum</name>
    <dbReference type="NCBI Taxonomy" id="34290"/>
    <lineage>
        <taxon>Eukaryota</taxon>
        <taxon>Viridiplantae</taxon>
        <taxon>Streptophyta</taxon>
        <taxon>Embryophyta</taxon>
        <taxon>Tracheophyta</taxon>
        <taxon>Spermatophyta</taxon>
        <taxon>Magnoliopsida</taxon>
        <taxon>eudicotyledons</taxon>
        <taxon>Gunneridae</taxon>
        <taxon>Pentapetalae</taxon>
        <taxon>rosids</taxon>
        <taxon>malvids</taxon>
        <taxon>Malvales</taxon>
        <taxon>Malvaceae</taxon>
        <taxon>Malvoideae</taxon>
        <taxon>Gossypium</taxon>
    </lineage>
</organism>